<proteinExistence type="predicted"/>
<dbReference type="Proteomes" id="UP000663874">
    <property type="component" value="Unassembled WGS sequence"/>
</dbReference>
<name>A0A820F439_9BILA</name>
<evidence type="ECO:0000259" key="1">
    <source>
        <dbReference type="PROSITE" id="PS50181"/>
    </source>
</evidence>
<evidence type="ECO:0000313" key="2">
    <source>
        <dbReference type="EMBL" id="CAF4255663.1"/>
    </source>
</evidence>
<dbReference type="SMART" id="SM00256">
    <property type="entry name" value="FBOX"/>
    <property type="match status" value="1"/>
</dbReference>
<evidence type="ECO:0000313" key="3">
    <source>
        <dbReference type="Proteomes" id="UP000663874"/>
    </source>
</evidence>
<gene>
    <name evidence="2" type="ORF">FNK824_LOCUS38827</name>
</gene>
<reference evidence="2" key="1">
    <citation type="submission" date="2021-02" db="EMBL/GenBank/DDBJ databases">
        <authorList>
            <person name="Nowell W R."/>
        </authorList>
    </citation>
    <scope>NUCLEOTIDE SEQUENCE</scope>
</reference>
<protein>
    <recommendedName>
        <fullName evidence="1">F-box domain-containing protein</fullName>
    </recommendedName>
</protein>
<comment type="caution">
    <text evidence="2">The sequence shown here is derived from an EMBL/GenBank/DDBJ whole genome shotgun (WGS) entry which is preliminary data.</text>
</comment>
<accession>A0A820F439</accession>
<organism evidence="2 3">
    <name type="scientific">Rotaria sordida</name>
    <dbReference type="NCBI Taxonomy" id="392033"/>
    <lineage>
        <taxon>Eukaryota</taxon>
        <taxon>Metazoa</taxon>
        <taxon>Spiralia</taxon>
        <taxon>Gnathifera</taxon>
        <taxon>Rotifera</taxon>
        <taxon>Eurotatoria</taxon>
        <taxon>Bdelloidea</taxon>
        <taxon>Philodinida</taxon>
        <taxon>Philodinidae</taxon>
        <taxon>Rotaria</taxon>
    </lineage>
</organism>
<dbReference type="InterPro" id="IPR036047">
    <property type="entry name" value="F-box-like_dom_sf"/>
</dbReference>
<dbReference type="PROSITE" id="PS50181">
    <property type="entry name" value="FBOX"/>
    <property type="match status" value="1"/>
</dbReference>
<sequence length="284" mass="33684">MDRLPCELLHHILGYIDQSLDLFRMTCVCSRWRSFIMNDEYFLNQWFSRSLECSRKSSSICCASYVGDCKRQPILNIDRSLFSISLQSNIWDHFPSTLSGYLLGYKDLFARRYSLPLFDSSHSFSLWLFLPRQWELNIQFGSLNIKYLTFLIWNNKKYYHFNNWKFVSIADRWIHIVLNKIDRQSYYQIWLDGQYVSKASQYHLPFRAVDQSCYQIHIILVCKSGNNILEASSQVHLTDVNAFTQCLTPFEIRAIHQQQTSITQVKVGTYINSNKMHNMKIDCR</sequence>
<dbReference type="AlphaFoldDB" id="A0A820F439"/>
<dbReference type="Pfam" id="PF12937">
    <property type="entry name" value="F-box-like"/>
    <property type="match status" value="1"/>
</dbReference>
<dbReference type="InterPro" id="IPR001810">
    <property type="entry name" value="F-box_dom"/>
</dbReference>
<dbReference type="InterPro" id="IPR013320">
    <property type="entry name" value="ConA-like_dom_sf"/>
</dbReference>
<dbReference type="SUPFAM" id="SSF81383">
    <property type="entry name" value="F-box domain"/>
    <property type="match status" value="1"/>
</dbReference>
<dbReference type="EMBL" id="CAJOBE010023216">
    <property type="protein sequence ID" value="CAF4255663.1"/>
    <property type="molecule type" value="Genomic_DNA"/>
</dbReference>
<feature type="domain" description="F-box" evidence="1">
    <location>
        <begin position="1"/>
        <end position="45"/>
    </location>
</feature>
<dbReference type="CDD" id="cd09917">
    <property type="entry name" value="F-box_SF"/>
    <property type="match status" value="1"/>
</dbReference>
<dbReference type="Gene3D" id="1.20.1280.50">
    <property type="match status" value="1"/>
</dbReference>
<dbReference type="SUPFAM" id="SSF49899">
    <property type="entry name" value="Concanavalin A-like lectins/glucanases"/>
    <property type="match status" value="1"/>
</dbReference>